<feature type="transmembrane region" description="Helical" evidence="1">
    <location>
        <begin position="196"/>
        <end position="215"/>
    </location>
</feature>
<gene>
    <name evidence="2" type="ORF">HH303_17455</name>
</gene>
<comment type="caution">
    <text evidence="2">The sequence shown here is derived from an EMBL/GenBank/DDBJ whole genome shotgun (WGS) entry which is preliminary data.</text>
</comment>
<proteinExistence type="predicted"/>
<reference evidence="2 3" key="1">
    <citation type="submission" date="2020-04" db="EMBL/GenBank/DDBJ databases">
        <title>Rhodospirillaceae bacterium KN72 isolated from deep sea.</title>
        <authorList>
            <person name="Zhang D.-C."/>
        </authorList>
    </citation>
    <scope>NUCLEOTIDE SEQUENCE [LARGE SCALE GENOMIC DNA]</scope>
    <source>
        <strain evidence="2 3">KN72</strain>
    </source>
</reference>
<keyword evidence="1" id="KW-0812">Transmembrane</keyword>
<evidence type="ECO:0000313" key="3">
    <source>
        <dbReference type="Proteomes" id="UP000539372"/>
    </source>
</evidence>
<protein>
    <submittedName>
        <fullName evidence="2">Uncharacterized protein</fullName>
    </submittedName>
</protein>
<feature type="transmembrane region" description="Helical" evidence="1">
    <location>
        <begin position="117"/>
        <end position="141"/>
    </location>
</feature>
<sequence>MTLANQYRFLGQHPNESQEAGFFVDHDDTVIFWPSKQAPGYRLSLIDALKLAWAPLNDPNKVDDLFSPSNETERKAEKFRVLKWFLGSIAMMVVYMAAAAAFIPISERIAELVPTLFSPAGIVFGTLLPLSFVFPVIAGFFQTRTAKKDVIHRLHSFKTELVNQPCPTPIVIHPAYDDVSITDGDPSLTKFWLERAPFIVAPAGILIFALINDLLPGDRVVALAAAAWFSWILAPMTWAGIIGVRKRDVTFLDPMTHAAAVNHIRITLKENSGDNPN</sequence>
<dbReference type="EMBL" id="JABBNT010000005">
    <property type="protein sequence ID" value="NMM46281.1"/>
    <property type="molecule type" value="Genomic_DNA"/>
</dbReference>
<feature type="transmembrane region" description="Helical" evidence="1">
    <location>
        <begin position="84"/>
        <end position="105"/>
    </location>
</feature>
<keyword evidence="1" id="KW-0472">Membrane</keyword>
<evidence type="ECO:0000256" key="1">
    <source>
        <dbReference type="SAM" id="Phobius"/>
    </source>
</evidence>
<keyword evidence="3" id="KW-1185">Reference proteome</keyword>
<dbReference type="AlphaFoldDB" id="A0A7Y0HFW9"/>
<feature type="transmembrane region" description="Helical" evidence="1">
    <location>
        <begin position="221"/>
        <end position="244"/>
    </location>
</feature>
<accession>A0A7Y0HFW9</accession>
<evidence type="ECO:0000313" key="2">
    <source>
        <dbReference type="EMBL" id="NMM46281.1"/>
    </source>
</evidence>
<name>A0A7Y0HFW9_9PROT</name>
<keyword evidence="1" id="KW-1133">Transmembrane helix</keyword>
<organism evidence="2 3">
    <name type="scientific">Pacificispira spongiicola</name>
    <dbReference type="NCBI Taxonomy" id="2729598"/>
    <lineage>
        <taxon>Bacteria</taxon>
        <taxon>Pseudomonadati</taxon>
        <taxon>Pseudomonadota</taxon>
        <taxon>Alphaproteobacteria</taxon>
        <taxon>Rhodospirillales</taxon>
        <taxon>Rhodospirillaceae</taxon>
        <taxon>Pacificispira</taxon>
    </lineage>
</organism>
<dbReference type="Proteomes" id="UP000539372">
    <property type="component" value="Unassembled WGS sequence"/>
</dbReference>
<dbReference type="RefSeq" id="WP_169626644.1">
    <property type="nucleotide sequence ID" value="NZ_JABBNT010000005.1"/>
</dbReference>